<evidence type="ECO:0000313" key="4">
    <source>
        <dbReference type="RefSeq" id="XP_034107403.1"/>
    </source>
</evidence>
<feature type="region of interest" description="Disordered" evidence="1">
    <location>
        <begin position="619"/>
        <end position="671"/>
    </location>
</feature>
<feature type="compositionally biased region" description="Low complexity" evidence="1">
    <location>
        <begin position="483"/>
        <end position="501"/>
    </location>
</feature>
<dbReference type="SMART" id="SM00595">
    <property type="entry name" value="MADF"/>
    <property type="match status" value="2"/>
</dbReference>
<dbReference type="InterPro" id="IPR039353">
    <property type="entry name" value="TF_Adf1"/>
</dbReference>
<organism evidence="3 4">
    <name type="scientific">Drosophila albomicans</name>
    <name type="common">Fruit fly</name>
    <dbReference type="NCBI Taxonomy" id="7291"/>
    <lineage>
        <taxon>Eukaryota</taxon>
        <taxon>Metazoa</taxon>
        <taxon>Ecdysozoa</taxon>
        <taxon>Arthropoda</taxon>
        <taxon>Hexapoda</taxon>
        <taxon>Insecta</taxon>
        <taxon>Pterygota</taxon>
        <taxon>Neoptera</taxon>
        <taxon>Endopterygota</taxon>
        <taxon>Diptera</taxon>
        <taxon>Brachycera</taxon>
        <taxon>Muscomorpha</taxon>
        <taxon>Ephydroidea</taxon>
        <taxon>Drosophilidae</taxon>
        <taxon>Drosophila</taxon>
    </lineage>
</organism>
<dbReference type="InterPro" id="IPR006578">
    <property type="entry name" value="MADF-dom"/>
</dbReference>
<dbReference type="RefSeq" id="XP_034107403.1">
    <property type="nucleotide sequence ID" value="XM_034251512.2"/>
</dbReference>
<dbReference type="PANTHER" id="PTHR12243">
    <property type="entry name" value="MADF DOMAIN TRANSCRIPTION FACTOR"/>
    <property type="match status" value="1"/>
</dbReference>
<feature type="compositionally biased region" description="Low complexity" evidence="1">
    <location>
        <begin position="190"/>
        <end position="204"/>
    </location>
</feature>
<feature type="compositionally biased region" description="Acidic residues" evidence="1">
    <location>
        <begin position="554"/>
        <end position="566"/>
    </location>
</feature>
<keyword evidence="3" id="KW-1185">Reference proteome</keyword>
<dbReference type="PROSITE" id="PS51029">
    <property type="entry name" value="MADF"/>
    <property type="match status" value="2"/>
</dbReference>
<reference evidence="4" key="1">
    <citation type="submission" date="2025-08" db="UniProtKB">
        <authorList>
            <consortium name="RefSeq"/>
        </authorList>
    </citation>
    <scope>IDENTIFICATION</scope>
    <source>
        <strain evidence="4">15112-1751.03</strain>
        <tissue evidence="4">Whole Adult</tissue>
    </source>
</reference>
<feature type="compositionally biased region" description="Low complexity" evidence="1">
    <location>
        <begin position="619"/>
        <end position="633"/>
    </location>
</feature>
<feature type="region of interest" description="Disordered" evidence="1">
    <location>
        <begin position="465"/>
        <end position="523"/>
    </location>
</feature>
<protein>
    <submittedName>
        <fullName evidence="4">Uncharacterized protein LOC117570073</fullName>
    </submittedName>
</protein>
<name>A0A6P8X6C9_DROAB</name>
<dbReference type="OrthoDB" id="5984255at2759"/>
<feature type="compositionally biased region" description="Low complexity" evidence="1">
    <location>
        <begin position="567"/>
        <end position="584"/>
    </location>
</feature>
<feature type="region of interest" description="Disordered" evidence="1">
    <location>
        <begin position="1"/>
        <end position="24"/>
    </location>
</feature>
<evidence type="ECO:0000259" key="2">
    <source>
        <dbReference type="PROSITE" id="PS51029"/>
    </source>
</evidence>
<dbReference type="GO" id="GO:0006357">
    <property type="term" value="P:regulation of transcription by RNA polymerase II"/>
    <property type="evidence" value="ECO:0007669"/>
    <property type="project" value="TreeGrafter"/>
</dbReference>
<feature type="region of interest" description="Disordered" evidence="1">
    <location>
        <begin position="549"/>
        <end position="584"/>
    </location>
</feature>
<feature type="region of interest" description="Disordered" evidence="1">
    <location>
        <begin position="187"/>
        <end position="206"/>
    </location>
</feature>
<dbReference type="GeneID" id="117570073"/>
<proteinExistence type="predicted"/>
<gene>
    <name evidence="4" type="primary">LOC117570073</name>
</gene>
<accession>A0A6P8X6C9</accession>
<evidence type="ECO:0000256" key="1">
    <source>
        <dbReference type="SAM" id="MobiDB-lite"/>
    </source>
</evidence>
<evidence type="ECO:0000313" key="3">
    <source>
        <dbReference type="Proteomes" id="UP000515160"/>
    </source>
</evidence>
<dbReference type="PANTHER" id="PTHR12243:SF64">
    <property type="entry name" value="DORSAL INTERACTING PROTEIN 3-RELATED"/>
    <property type="match status" value="1"/>
</dbReference>
<dbReference type="GO" id="GO:0005667">
    <property type="term" value="C:transcription regulator complex"/>
    <property type="evidence" value="ECO:0007669"/>
    <property type="project" value="TreeGrafter"/>
</dbReference>
<dbReference type="Proteomes" id="UP000515160">
    <property type="component" value="Chromosome 3"/>
</dbReference>
<feature type="compositionally biased region" description="Low complexity" evidence="1">
    <location>
        <begin position="647"/>
        <end position="660"/>
    </location>
</feature>
<sequence>MMETLPCASEVAQMQGHQHQQQSDSLVSIKRVSLPFGSHSLMEAVITKADDVSQILKSQKSQHTDSLVENAAQLVTPSNSSMDSLCESVVTIPKELILISLVSQEQALYNPKHQLYRSTKSKDEKWNHIGNQVGWSDAQCKAKWKAMRDQYCRELKRAKANKGNVKWKYFKELDFLRPFALARNYRSRGSQNSNSNSSQNLNLSTDNNRFSNIKIEETSASLLENCSFAATATTTVTTTSTQTAGVDKKSDSTRGLMNAFISGQIIHQQHPQQDTNWNYLTDTSGNGVSSATSITVTCETPNTTAGDTLYNEFVDCVNAANAVSQSSTSHNTHQTHADEEDDDPIHTFLNMESYFEKELITLIQQEDMIYNYSNQNYRNVKLKLEAWDEISRKLKKPVKQCRQKWKALRDQYAREYKRLKTQMHVDAISRWKHYDSLGFLQKYIQQKSLDGDTLNMLLPKHDSVVESDEHLDQSPLRHAEPQASTLEASSSNSSQLNMSALPPLTGPHKAELSISMQQSQQQQQEVQQASELCVASYDEMDIVENYINGNVTHDDDDEEDEDEDMDATAASSEQQAQQHQQQHVVTYDNEEDPVYMAVSNALSKPEQLAKTGSNLEAQQLHQQLQSSSDYSQKLEVHTPPLSSTRFQTAATTPSTPSQAAFPMGGAPSAPAEEDEIGAFFKAVAMKIRNAHLEPVAFTDLQIDILRVINEALRNH</sequence>
<dbReference type="AlphaFoldDB" id="A0A6P8X6C9"/>
<dbReference type="GO" id="GO:0005634">
    <property type="term" value="C:nucleus"/>
    <property type="evidence" value="ECO:0007669"/>
    <property type="project" value="TreeGrafter"/>
</dbReference>
<feature type="compositionally biased region" description="Low complexity" evidence="1">
    <location>
        <begin position="13"/>
        <end position="22"/>
    </location>
</feature>
<dbReference type="Pfam" id="PF10545">
    <property type="entry name" value="MADF_DNA_bdg"/>
    <property type="match status" value="2"/>
</dbReference>
<feature type="compositionally biased region" description="Basic and acidic residues" evidence="1">
    <location>
        <begin position="465"/>
        <end position="480"/>
    </location>
</feature>
<feature type="domain" description="MADF" evidence="2">
    <location>
        <begin position="97"/>
        <end position="181"/>
    </location>
</feature>
<feature type="domain" description="MADF" evidence="2">
    <location>
        <begin position="358"/>
        <end position="445"/>
    </location>
</feature>